<sequence length="147" mass="16637">MIQHDTGVKAVLSRMKQLFGVEKDAELARALDISPQTLSSWRQRSAVPYALCVDCAKSQGASLDWLLYGEGEMMRESTINTPEAKTGSAPRSRESLKARLIETLEGLATDDLEDLLNDATKRQRLRELEKRFEHLQSHFFETTQRAV</sequence>
<proteinExistence type="predicted"/>
<dbReference type="InterPro" id="IPR010744">
    <property type="entry name" value="Phage_CI_N"/>
</dbReference>
<protein>
    <submittedName>
        <fullName evidence="2">Bacteriophage CI repressor-like protein</fullName>
    </submittedName>
</protein>
<dbReference type="Proteomes" id="UP000252995">
    <property type="component" value="Unassembled WGS sequence"/>
</dbReference>
<evidence type="ECO:0000259" key="1">
    <source>
        <dbReference type="Pfam" id="PF07022"/>
    </source>
</evidence>
<gene>
    <name evidence="2" type="ORF">DET50_10862</name>
</gene>
<dbReference type="AlphaFoldDB" id="A0A366GSF5"/>
<reference evidence="2 3" key="1">
    <citation type="submission" date="2018-06" db="EMBL/GenBank/DDBJ databases">
        <title>Freshwater and sediment microbial communities from various areas in North America, analyzing microbe dynamics in response to fracking.</title>
        <authorList>
            <person name="Lamendella R."/>
        </authorList>
    </citation>
    <scope>NUCLEOTIDE SEQUENCE [LARGE SCALE GENOMIC DNA]</scope>
    <source>
        <strain evidence="2 3">114J</strain>
    </source>
</reference>
<dbReference type="InterPro" id="IPR010982">
    <property type="entry name" value="Lambda_DNA-bd_dom_sf"/>
</dbReference>
<evidence type="ECO:0000313" key="2">
    <source>
        <dbReference type="EMBL" id="RBP30018.1"/>
    </source>
</evidence>
<dbReference type="EMBL" id="QNRO01000008">
    <property type="protein sequence ID" value="RBP30018.1"/>
    <property type="molecule type" value="Genomic_DNA"/>
</dbReference>
<dbReference type="Pfam" id="PF07022">
    <property type="entry name" value="Phage_CI_repr"/>
    <property type="match status" value="1"/>
</dbReference>
<dbReference type="GO" id="GO:0003677">
    <property type="term" value="F:DNA binding"/>
    <property type="evidence" value="ECO:0007669"/>
    <property type="project" value="InterPro"/>
</dbReference>
<dbReference type="GO" id="GO:0045892">
    <property type="term" value="P:negative regulation of DNA-templated transcription"/>
    <property type="evidence" value="ECO:0007669"/>
    <property type="project" value="InterPro"/>
</dbReference>
<dbReference type="Gene3D" id="1.10.260.40">
    <property type="entry name" value="lambda repressor-like DNA-binding domains"/>
    <property type="match status" value="1"/>
</dbReference>
<accession>A0A366GSF5</accession>
<organism evidence="2 3">
    <name type="scientific">Marinobacter pelagius</name>
    <dbReference type="NCBI Taxonomy" id="379482"/>
    <lineage>
        <taxon>Bacteria</taxon>
        <taxon>Pseudomonadati</taxon>
        <taxon>Pseudomonadota</taxon>
        <taxon>Gammaproteobacteria</taxon>
        <taxon>Pseudomonadales</taxon>
        <taxon>Marinobacteraceae</taxon>
        <taxon>Marinobacter</taxon>
    </lineage>
</organism>
<comment type="caution">
    <text evidence="2">The sequence shown here is derived from an EMBL/GenBank/DDBJ whole genome shotgun (WGS) entry which is preliminary data.</text>
</comment>
<dbReference type="RefSeq" id="WP_220150138.1">
    <property type="nucleotide sequence ID" value="NZ_QNRO01000008.1"/>
</dbReference>
<name>A0A366GSF5_9GAMM</name>
<feature type="domain" description="Bacteriophage CI repressor N-terminal" evidence="1">
    <location>
        <begin position="10"/>
        <end position="73"/>
    </location>
</feature>
<evidence type="ECO:0000313" key="3">
    <source>
        <dbReference type="Proteomes" id="UP000252995"/>
    </source>
</evidence>